<dbReference type="InterPro" id="IPR001309">
    <property type="entry name" value="Pept_C14_p20"/>
</dbReference>
<evidence type="ECO:0000313" key="4">
    <source>
        <dbReference type="EMBL" id="NIZ60951.1"/>
    </source>
</evidence>
<dbReference type="Pfam" id="PF08239">
    <property type="entry name" value="SH3_3"/>
    <property type="match status" value="1"/>
</dbReference>
<dbReference type="Pfam" id="PF00656">
    <property type="entry name" value="Peptidase_C14"/>
    <property type="match status" value="1"/>
</dbReference>
<organism evidence="4 5">
    <name type="scientific">Parasedimentitalea denitrificans</name>
    <dbReference type="NCBI Taxonomy" id="2211118"/>
    <lineage>
        <taxon>Bacteria</taxon>
        <taxon>Pseudomonadati</taxon>
        <taxon>Pseudomonadota</taxon>
        <taxon>Alphaproteobacteria</taxon>
        <taxon>Rhodobacterales</taxon>
        <taxon>Paracoccaceae</taxon>
        <taxon>Parasedimentitalea</taxon>
    </lineage>
</organism>
<dbReference type="InterPro" id="IPR003646">
    <property type="entry name" value="SH3-like_bac-type"/>
</dbReference>
<dbReference type="InterPro" id="IPR025582">
    <property type="entry name" value="YARHG_dom"/>
</dbReference>
<accession>A0ABX0W695</accession>
<dbReference type="SUPFAM" id="SSF52129">
    <property type="entry name" value="Caspase-like"/>
    <property type="match status" value="1"/>
</dbReference>
<evidence type="ECO:0000256" key="1">
    <source>
        <dbReference type="ARBA" id="ARBA00010134"/>
    </source>
</evidence>
<dbReference type="Gene3D" id="2.30.30.40">
    <property type="entry name" value="SH3 Domains"/>
    <property type="match status" value="1"/>
</dbReference>
<gene>
    <name evidence="4" type="ORF">DL239_08185</name>
</gene>
<dbReference type="SMART" id="SM01324">
    <property type="entry name" value="YARHG"/>
    <property type="match status" value="1"/>
</dbReference>
<keyword evidence="2" id="KW-0472">Membrane</keyword>
<dbReference type="InterPro" id="IPR029030">
    <property type="entry name" value="Caspase-like_dom_sf"/>
</dbReference>
<protein>
    <recommendedName>
        <fullName evidence="3">Caspase family p20 domain-containing protein</fullName>
    </recommendedName>
</protein>
<reference evidence="4 5" key="1">
    <citation type="submission" date="2018-05" db="EMBL/GenBank/DDBJ databases">
        <authorList>
            <person name="Zhang Y.-J."/>
        </authorList>
    </citation>
    <scope>NUCLEOTIDE SEQUENCE [LARGE SCALE GENOMIC DNA]</scope>
    <source>
        <strain evidence="4 5">CY04</strain>
    </source>
</reference>
<dbReference type="InterPro" id="IPR015917">
    <property type="entry name" value="Pept_C14A"/>
</dbReference>
<dbReference type="Pfam" id="PF13308">
    <property type="entry name" value="YARHG"/>
    <property type="match status" value="1"/>
</dbReference>
<dbReference type="PROSITE" id="PS50208">
    <property type="entry name" value="CASPASE_P20"/>
    <property type="match status" value="1"/>
</dbReference>
<dbReference type="Gene3D" id="3.40.50.1460">
    <property type="match status" value="1"/>
</dbReference>
<dbReference type="Proteomes" id="UP001429564">
    <property type="component" value="Unassembled WGS sequence"/>
</dbReference>
<feature type="transmembrane region" description="Helical" evidence="2">
    <location>
        <begin position="43"/>
        <end position="63"/>
    </location>
</feature>
<feature type="domain" description="Caspase family p20" evidence="3">
    <location>
        <begin position="63"/>
        <end position="194"/>
    </location>
</feature>
<name>A0ABX0W695_9RHOB</name>
<keyword evidence="2" id="KW-0812">Transmembrane</keyword>
<evidence type="ECO:0000313" key="5">
    <source>
        <dbReference type="Proteomes" id="UP001429564"/>
    </source>
</evidence>
<dbReference type="InterPro" id="IPR052039">
    <property type="entry name" value="Caspase-related_regulators"/>
</dbReference>
<keyword evidence="5" id="KW-1185">Reference proteome</keyword>
<keyword evidence="2" id="KW-1133">Transmembrane helix</keyword>
<comment type="caution">
    <text evidence="4">The sequence shown here is derived from an EMBL/GenBank/DDBJ whole genome shotgun (WGS) entry which is preliminary data.</text>
</comment>
<dbReference type="EMBL" id="QHLQ01000006">
    <property type="protein sequence ID" value="NIZ60951.1"/>
    <property type="molecule type" value="Genomic_DNA"/>
</dbReference>
<sequence>MIKPTILGPPKTRAHLQTDKPNYGILDRYRFYFVRQNDKGARMLHRVIFIVVGLLLAGASFAADRVALVIGNSEYIDPQINDLPNSAQDALDISRTLQNLGFRVITGIDVTRAQLLTLAQDVQRSLSPDDVALFYFAGHAIQLGSENFLIPVDAYGSDEETIRKRSVKLQTVLAEMESRADRNIIILDACRNNPFVLPNTGRSIGGQTRGLAKIDAGVGSFIAFSTQPGNVALDGTGRNSPFTEALLKHLPSQSDDLHEVMRKVRRDVVQKTNGTQIPWENSSLIDRIYIAGLAPPAATSQPIATPAPVPAPMPIPVPSQPIAPQGFNHQVAGLDPNGDGFLALRSGTTSNATRLMKMPEGTPLQVLGQNGAWFNVRTLSGAQGWAHSNWIRFTGARSTQPQETCDSLWLQRNAIFARNGYCFQGARGRQAFSNVGCRVGLSAGQIPLSPAERQEVQRLTARESVLQCR</sequence>
<dbReference type="SMART" id="SM00115">
    <property type="entry name" value="CASc"/>
    <property type="match status" value="1"/>
</dbReference>
<dbReference type="PANTHER" id="PTHR22576">
    <property type="entry name" value="MUCOSA ASSOCIATED LYMPHOID TISSUE LYMPHOMA TRANSLOCATION PROTEIN 1/PARACASPASE"/>
    <property type="match status" value="1"/>
</dbReference>
<proteinExistence type="inferred from homology"/>
<dbReference type="PANTHER" id="PTHR22576:SF37">
    <property type="entry name" value="MUCOSA-ASSOCIATED LYMPHOID TISSUE LYMPHOMA TRANSLOCATION PROTEIN 1"/>
    <property type="match status" value="1"/>
</dbReference>
<evidence type="ECO:0000256" key="2">
    <source>
        <dbReference type="SAM" id="Phobius"/>
    </source>
</evidence>
<evidence type="ECO:0000259" key="3">
    <source>
        <dbReference type="PROSITE" id="PS50208"/>
    </source>
</evidence>
<comment type="similarity">
    <text evidence="1">Belongs to the peptidase C14A family.</text>
</comment>
<dbReference type="InterPro" id="IPR011600">
    <property type="entry name" value="Pept_C14_caspase"/>
</dbReference>